<reference evidence="10 11" key="1">
    <citation type="journal article" date="2021" name="Int. J. Syst. Evol. Microbiol.">
        <title>Lentilactobacillus fungorum sp. nov., isolated from spent mushroom substrates.</title>
        <authorList>
            <person name="Tohno M."/>
            <person name="Tanizawa Y."/>
            <person name="Kojima Y."/>
            <person name="Sakamoto M."/>
            <person name="Ohkuma M."/>
            <person name="Kobayashi H."/>
        </authorList>
    </citation>
    <scope>NUCLEOTIDE SEQUENCE [LARGE SCALE GENOMIC DNA]</scope>
    <source>
        <strain evidence="10 11">YK48G</strain>
    </source>
</reference>
<dbReference type="Proteomes" id="UP000604765">
    <property type="component" value="Unassembled WGS sequence"/>
</dbReference>
<dbReference type="InterPro" id="IPR012796">
    <property type="entry name" value="Lysidine-tRNA-synth_C"/>
</dbReference>
<keyword evidence="5" id="KW-0547">Nucleotide-binding</keyword>
<dbReference type="Pfam" id="PF01171">
    <property type="entry name" value="ATP_bind_3"/>
    <property type="match status" value="1"/>
</dbReference>
<evidence type="ECO:0000256" key="8">
    <source>
        <dbReference type="HAMAP-Rule" id="MF_01161"/>
    </source>
</evidence>
<dbReference type="InterPro" id="IPR012094">
    <property type="entry name" value="tRNA_Ile_lys_synt"/>
</dbReference>
<keyword evidence="6" id="KW-0067">ATP-binding</keyword>
<keyword evidence="11" id="KW-1185">Reference proteome</keyword>
<dbReference type="NCBIfam" id="TIGR02433">
    <property type="entry name" value="lysidine_TilS_C"/>
    <property type="match status" value="1"/>
</dbReference>
<organism evidence="10 11">
    <name type="scientific">Lentilactobacillus fungorum</name>
    <dbReference type="NCBI Taxonomy" id="2201250"/>
    <lineage>
        <taxon>Bacteria</taxon>
        <taxon>Bacillati</taxon>
        <taxon>Bacillota</taxon>
        <taxon>Bacilli</taxon>
        <taxon>Lactobacillales</taxon>
        <taxon>Lactobacillaceae</taxon>
        <taxon>Lentilactobacillus</taxon>
    </lineage>
</organism>
<dbReference type="InterPro" id="IPR011063">
    <property type="entry name" value="TilS/TtcA_N"/>
</dbReference>
<dbReference type="SMART" id="SM00977">
    <property type="entry name" value="TilS_C"/>
    <property type="match status" value="1"/>
</dbReference>
<gene>
    <name evidence="8 10" type="primary">tilS</name>
    <name evidence="10" type="ORF">YK48G_05850</name>
</gene>
<keyword evidence="2 8" id="KW-0963">Cytoplasm</keyword>
<dbReference type="InterPro" id="IPR014729">
    <property type="entry name" value="Rossmann-like_a/b/a_fold"/>
</dbReference>
<evidence type="ECO:0000313" key="10">
    <source>
        <dbReference type="EMBL" id="GHP13160.1"/>
    </source>
</evidence>
<keyword evidence="3 8" id="KW-0436">Ligase</keyword>
<dbReference type="SUPFAM" id="SSF52402">
    <property type="entry name" value="Adenine nucleotide alpha hydrolases-like"/>
    <property type="match status" value="1"/>
</dbReference>
<evidence type="ECO:0000256" key="4">
    <source>
        <dbReference type="ARBA" id="ARBA00022694"/>
    </source>
</evidence>
<feature type="domain" description="Lysidine-tRNA(Ile) synthetase C-terminal" evidence="9">
    <location>
        <begin position="381"/>
        <end position="454"/>
    </location>
</feature>
<comment type="subcellular location">
    <subcellularLocation>
        <location evidence="1 8">Cytoplasm</location>
    </subcellularLocation>
</comment>
<evidence type="ECO:0000256" key="6">
    <source>
        <dbReference type="ARBA" id="ARBA00022840"/>
    </source>
</evidence>
<accession>A0ABQ3VW87</accession>
<dbReference type="PANTHER" id="PTHR43033:SF1">
    <property type="entry name" value="TRNA(ILE)-LYSIDINE SYNTHASE-RELATED"/>
    <property type="match status" value="1"/>
</dbReference>
<protein>
    <recommendedName>
        <fullName evidence="8">tRNA(Ile)-lysidine synthase</fullName>
        <ecNumber evidence="8">6.3.4.19</ecNumber>
    </recommendedName>
    <alternativeName>
        <fullName evidence="8">tRNA(Ile)-2-lysyl-cytidine synthase</fullName>
    </alternativeName>
    <alternativeName>
        <fullName evidence="8">tRNA(Ile)-lysidine synthetase</fullName>
    </alternativeName>
</protein>
<dbReference type="CDD" id="cd01992">
    <property type="entry name" value="TilS_N"/>
    <property type="match status" value="1"/>
</dbReference>
<dbReference type="EMBL" id="BNJR01000006">
    <property type="protein sequence ID" value="GHP13160.1"/>
    <property type="molecule type" value="Genomic_DNA"/>
</dbReference>
<evidence type="ECO:0000256" key="1">
    <source>
        <dbReference type="ARBA" id="ARBA00004496"/>
    </source>
</evidence>
<dbReference type="SUPFAM" id="SSF56037">
    <property type="entry name" value="PheT/TilS domain"/>
    <property type="match status" value="1"/>
</dbReference>
<comment type="caution">
    <text evidence="10">The sequence shown here is derived from an EMBL/GenBank/DDBJ whole genome shotgun (WGS) entry which is preliminary data.</text>
</comment>
<dbReference type="RefSeq" id="WP_232365256.1">
    <property type="nucleotide sequence ID" value="NZ_BNJR01000006.1"/>
</dbReference>
<dbReference type="PANTHER" id="PTHR43033">
    <property type="entry name" value="TRNA(ILE)-LYSIDINE SYNTHASE-RELATED"/>
    <property type="match status" value="1"/>
</dbReference>
<dbReference type="InterPro" id="IPR012795">
    <property type="entry name" value="tRNA_Ile_lys_synt_N"/>
</dbReference>
<evidence type="ECO:0000256" key="3">
    <source>
        <dbReference type="ARBA" id="ARBA00022598"/>
    </source>
</evidence>
<evidence type="ECO:0000313" key="11">
    <source>
        <dbReference type="Proteomes" id="UP000604765"/>
    </source>
</evidence>
<evidence type="ECO:0000256" key="7">
    <source>
        <dbReference type="ARBA" id="ARBA00048539"/>
    </source>
</evidence>
<dbReference type="EC" id="6.3.4.19" evidence="8"/>
<dbReference type="NCBIfam" id="TIGR02432">
    <property type="entry name" value="lysidine_TilS_N"/>
    <property type="match status" value="1"/>
</dbReference>
<comment type="catalytic activity">
    <reaction evidence="7 8">
        <text>cytidine(34) in tRNA(Ile2) + L-lysine + ATP = lysidine(34) in tRNA(Ile2) + AMP + diphosphate + H(+)</text>
        <dbReference type="Rhea" id="RHEA:43744"/>
        <dbReference type="Rhea" id="RHEA-COMP:10625"/>
        <dbReference type="Rhea" id="RHEA-COMP:10670"/>
        <dbReference type="ChEBI" id="CHEBI:15378"/>
        <dbReference type="ChEBI" id="CHEBI:30616"/>
        <dbReference type="ChEBI" id="CHEBI:32551"/>
        <dbReference type="ChEBI" id="CHEBI:33019"/>
        <dbReference type="ChEBI" id="CHEBI:82748"/>
        <dbReference type="ChEBI" id="CHEBI:83665"/>
        <dbReference type="ChEBI" id="CHEBI:456215"/>
        <dbReference type="EC" id="6.3.4.19"/>
    </reaction>
</comment>
<dbReference type="Gene3D" id="3.40.50.620">
    <property type="entry name" value="HUPs"/>
    <property type="match status" value="1"/>
</dbReference>
<name>A0ABQ3VW87_9LACO</name>
<proteinExistence type="inferred from homology"/>
<dbReference type="HAMAP" id="MF_01161">
    <property type="entry name" value="tRNA_Ile_lys_synt"/>
    <property type="match status" value="1"/>
</dbReference>
<evidence type="ECO:0000256" key="5">
    <source>
        <dbReference type="ARBA" id="ARBA00022741"/>
    </source>
</evidence>
<keyword evidence="4 8" id="KW-0819">tRNA processing</keyword>
<comment type="function">
    <text evidence="8">Ligates lysine onto the cytidine present at position 34 of the AUA codon-specific tRNA(Ile) that contains the anticodon CAU, in an ATP-dependent manner. Cytidine is converted to lysidine, thus changing the amino acid specificity of the tRNA from methionine to isoleucine.</text>
</comment>
<sequence length="469" mass="53465">MDLQLKFNQLIDQNHWWRAHQKVVVAVSTGVDSMTLLYLLAHLKRRLPTIIVAYVDHQLRQASQLETAFIQKLCQEQGFKLAMTTWPKAEHPAHGIEAAARKFRYNFFMQVLADNQAQYLLTAHHGDDLIETVVMKLIRGGQLTSLAGIDEQRSFGDAMLIRPLLRFSKKAIRQFAERHKIRWFEDETNQDLTIQRNRIRHQVVPMLKKENPQLIAHVFDYSTQIQTTTRALDELLAQVIKQVCRLSVGEASIDLNVFDTYSVAVKMSILKEIMMAKLKIVDVSTQQLYNILELVDDLQKPQGEIDLAHGWRAIKSYQQLIITKKSLNQITSSKTDERFMVVLERWYSLANGYRFGIFLNRPSKTELKVTEFNLTPADLPLVAKPAQPGDRLLLKGGGSQKVSRVLINAKIANQARKRTMVLQTARQQIVAVLGVKSVSIPAKANNAQTLYLVEHHQINFSKGKGIENG</sequence>
<comment type="caution">
    <text evidence="8">Lacks conserved residue(s) required for the propagation of feature annotation.</text>
</comment>
<dbReference type="SUPFAM" id="SSF82829">
    <property type="entry name" value="MesJ substrate recognition domain-like"/>
    <property type="match status" value="1"/>
</dbReference>
<evidence type="ECO:0000256" key="2">
    <source>
        <dbReference type="ARBA" id="ARBA00022490"/>
    </source>
</evidence>
<comment type="similarity">
    <text evidence="8">Belongs to the tRNA(Ile)-lysidine synthase family.</text>
</comment>
<evidence type="ECO:0000259" key="9">
    <source>
        <dbReference type="SMART" id="SM00977"/>
    </source>
</evidence>